<evidence type="ECO:0000256" key="1">
    <source>
        <dbReference type="ARBA" id="ARBA00022574"/>
    </source>
</evidence>
<dbReference type="GeneTree" id="ENSGT00940000166249"/>
<dbReference type="PANTHER" id="PTHR44324:SF3">
    <property type="entry name" value="WD REPEAT-CONTAINING PROTEIN 49-LIKE"/>
    <property type="match status" value="1"/>
</dbReference>
<dbReference type="Gene3D" id="2.130.10.10">
    <property type="entry name" value="YVTN repeat-like/Quinoprotein amine dehydrogenase"/>
    <property type="match status" value="3"/>
</dbReference>
<keyword evidence="2" id="KW-0677">Repeat</keyword>
<dbReference type="SUPFAM" id="SSF50978">
    <property type="entry name" value="WD40 repeat-like"/>
    <property type="match status" value="3"/>
</dbReference>
<feature type="compositionally biased region" description="Basic and acidic residues" evidence="4">
    <location>
        <begin position="888"/>
        <end position="900"/>
    </location>
</feature>
<dbReference type="SMART" id="SM00320">
    <property type="entry name" value="WD40"/>
    <property type="match status" value="10"/>
</dbReference>
<reference evidence="5" key="3">
    <citation type="submission" date="2025-09" db="UniProtKB">
        <authorList>
            <consortium name="Ensembl"/>
        </authorList>
    </citation>
    <scope>IDENTIFICATION</scope>
</reference>
<dbReference type="RefSeq" id="XP_026207310.1">
    <property type="nucleotide sequence ID" value="XM_026351525.1"/>
</dbReference>
<feature type="compositionally biased region" description="Polar residues" evidence="4">
    <location>
        <begin position="901"/>
        <end position="911"/>
    </location>
</feature>
<dbReference type="InterPro" id="IPR019775">
    <property type="entry name" value="WD40_repeat_CS"/>
</dbReference>
<dbReference type="Ensembl" id="ENSATET00000066760.2">
    <property type="protein sequence ID" value="ENSATEP00000045459.2"/>
    <property type="gene ID" value="ENSATEG00000025355.2"/>
</dbReference>
<keyword evidence="1 3" id="KW-0853">WD repeat</keyword>
<evidence type="ECO:0000256" key="3">
    <source>
        <dbReference type="PROSITE-ProRule" id="PRU00221"/>
    </source>
</evidence>
<protein>
    <recommendedName>
        <fullName evidence="7">WD repeat domain 49</fullName>
    </recommendedName>
</protein>
<dbReference type="GeneID" id="113156399"/>
<dbReference type="Pfam" id="PF00400">
    <property type="entry name" value="WD40"/>
    <property type="match status" value="2"/>
</dbReference>
<feature type="repeat" description="WD" evidence="3">
    <location>
        <begin position="540"/>
        <end position="569"/>
    </location>
</feature>
<organism evidence="5 6">
    <name type="scientific">Anabas testudineus</name>
    <name type="common">Climbing perch</name>
    <name type="synonym">Anthias testudineus</name>
    <dbReference type="NCBI Taxonomy" id="64144"/>
    <lineage>
        <taxon>Eukaryota</taxon>
        <taxon>Metazoa</taxon>
        <taxon>Chordata</taxon>
        <taxon>Craniata</taxon>
        <taxon>Vertebrata</taxon>
        <taxon>Euteleostomi</taxon>
        <taxon>Actinopterygii</taxon>
        <taxon>Neopterygii</taxon>
        <taxon>Teleostei</taxon>
        <taxon>Neoteleostei</taxon>
        <taxon>Acanthomorphata</taxon>
        <taxon>Anabantaria</taxon>
        <taxon>Anabantiformes</taxon>
        <taxon>Anabantoidei</taxon>
        <taxon>Anabantidae</taxon>
        <taxon>Anabas</taxon>
    </lineage>
</organism>
<dbReference type="InterPro" id="IPR015943">
    <property type="entry name" value="WD40/YVTN_repeat-like_dom_sf"/>
</dbReference>
<reference evidence="5" key="2">
    <citation type="submission" date="2025-08" db="UniProtKB">
        <authorList>
            <consortium name="Ensembl"/>
        </authorList>
    </citation>
    <scope>IDENTIFICATION</scope>
</reference>
<feature type="repeat" description="WD" evidence="3">
    <location>
        <begin position="417"/>
        <end position="458"/>
    </location>
</feature>
<evidence type="ECO:0000313" key="6">
    <source>
        <dbReference type="Proteomes" id="UP000265040"/>
    </source>
</evidence>
<dbReference type="InterPro" id="IPR051242">
    <property type="entry name" value="WD-EF-hand_domain"/>
</dbReference>
<dbReference type="AlphaFoldDB" id="A0A7N6F9L8"/>
<name>A0A7N6F9L8_ANATE</name>
<evidence type="ECO:0008006" key="7">
    <source>
        <dbReference type="Google" id="ProtNLM"/>
    </source>
</evidence>
<dbReference type="InterPro" id="IPR036322">
    <property type="entry name" value="WD40_repeat_dom_sf"/>
</dbReference>
<keyword evidence="6" id="KW-1185">Reference proteome</keyword>
<accession>A0A7N6F9L8</accession>
<dbReference type="PANTHER" id="PTHR44324">
    <property type="entry name" value="WD40 REPEAT DOMAIN 95"/>
    <property type="match status" value="1"/>
</dbReference>
<evidence type="ECO:0000256" key="4">
    <source>
        <dbReference type="SAM" id="MobiDB-lite"/>
    </source>
</evidence>
<evidence type="ECO:0000256" key="2">
    <source>
        <dbReference type="ARBA" id="ARBA00022737"/>
    </source>
</evidence>
<feature type="repeat" description="WD" evidence="3">
    <location>
        <begin position="572"/>
        <end position="613"/>
    </location>
</feature>
<dbReference type="InterPro" id="IPR011992">
    <property type="entry name" value="EF-hand-dom_pair"/>
</dbReference>
<dbReference type="SUPFAM" id="SSF47473">
    <property type="entry name" value="EF-hand"/>
    <property type="match status" value="1"/>
</dbReference>
<feature type="region of interest" description="Disordered" evidence="4">
    <location>
        <begin position="888"/>
        <end position="944"/>
    </location>
</feature>
<reference evidence="5" key="1">
    <citation type="submission" date="2021-04" db="EMBL/GenBank/DDBJ databases">
        <authorList>
            <consortium name="Wellcome Sanger Institute Data Sharing"/>
        </authorList>
    </citation>
    <scope>NUCLEOTIDE SEQUENCE [LARGE SCALE GENOMIC DNA]</scope>
</reference>
<dbReference type="PROSITE" id="PS50082">
    <property type="entry name" value="WD_REPEATS_2"/>
    <property type="match status" value="3"/>
</dbReference>
<dbReference type="PROSITE" id="PS50294">
    <property type="entry name" value="WD_REPEATS_REGION"/>
    <property type="match status" value="1"/>
</dbReference>
<dbReference type="Proteomes" id="UP000265040">
    <property type="component" value="Chromosome 19"/>
</dbReference>
<dbReference type="InParanoid" id="A0A7N6F9L8"/>
<proteinExistence type="predicted"/>
<sequence>MNTVRNHKHLWVLYETEVPHSRICDPACGVSPAEKLSPEHLQLLRTAFTCSKSAAQIEENWPDGRGRSSRGKRSKEREMKFEEFRDALRSVIGPDVEDTWVERFFSEVDITCTGQVNWQQLCSFLFLEYTERERASIPTAALLDRQPQIRHCSHNKREPTVRVVAVSHPPSLHYISVSKGGQITVWNSSLHILKTLALAGDPTEEVANTRRFRGWTTDAVYMGNFHTVAIATDCRDLHFVSVSTNSVFEEVHLFGFRSVLTALCYWHDVQCPERPALLLLGDEKGGVHLMWFLNPSKGLFKNPCKKKSSPQRIFFPDLGEHSSMVSHCYIPNIHPEPVNRVMFEPGTSIIMTSSESDTASVVCMNVTLKREPYVWRIKQGAKCFDYNASLQLMVTGGCDRAVRLWTRYVTTIPVATLLGHHTTILDVAIYQPVRQIFSYSRDAELRVWDISTHQCLKTVRLHFPCMQPGRIPEHGNFPFLLLSPPLPEHTQPHLVVGCKDYLALLSLAETRRGGGEWLTDEGREFGPEIQSGPPLSCALYNPTLRQVVTGHTDSSVTLWNVETGRRQLQILNAHGEEELTCMTLDSTHRRLITGARNGTLKVWNLLNGLNLHKLEPVTNSDVTGVTCLHDNQLLAVGWSQRIAQYDIASVKDLYVRAHMSWKSSGVHKSDILAVCHCSALGVAATASYDGEVVIWRLETQGPLLHLRRETRAGETTGEVPPVNSLLFLQHRAGNRKLRNRGVLLSSQGGRLTFWSITGQTHTYGQFYAPAQPGERVLSMSSDQPINQILVSGDTAGWLQIWDISDYALDIQHESVCEQPPLQQCWKAHKGGIVSVEVLEVAGKSFILTASSDGSAGLWTKDGDHVGSFGQEVMWNITDEATYQRETKNNLKEDAHEEARTESGTVGLSEKSQVPDPLNSGETEQEECSEASSTSPAAGNDHEQPQQPMYLCEDLCQMCRERRRLFDDVSHCNHC</sequence>
<dbReference type="InterPro" id="IPR001680">
    <property type="entry name" value="WD40_rpt"/>
</dbReference>
<evidence type="ECO:0000313" key="5">
    <source>
        <dbReference type="Ensembl" id="ENSATEP00000045459.2"/>
    </source>
</evidence>
<dbReference type="PROSITE" id="PS00678">
    <property type="entry name" value="WD_REPEATS_1"/>
    <property type="match status" value="2"/>
</dbReference>